<dbReference type="InterPro" id="IPR037516">
    <property type="entry name" value="Tripartite_DENN"/>
</dbReference>
<evidence type="ECO:0000256" key="1">
    <source>
        <dbReference type="SAM" id="MobiDB-lite"/>
    </source>
</evidence>
<dbReference type="SMART" id="SM00800">
    <property type="entry name" value="uDENN"/>
    <property type="match status" value="1"/>
</dbReference>
<comment type="caution">
    <text evidence="3">The sequence shown here is derived from an EMBL/GenBank/DDBJ whole genome shotgun (WGS) entry which is preliminary data.</text>
</comment>
<dbReference type="InterPro" id="IPR005113">
    <property type="entry name" value="uDENN_dom"/>
</dbReference>
<dbReference type="PROSITE" id="PS50211">
    <property type="entry name" value="DENN"/>
    <property type="match status" value="1"/>
</dbReference>
<gene>
    <name evidence="3" type="ORF">ZOSMA_43G00580</name>
</gene>
<keyword evidence="4" id="KW-1185">Reference proteome</keyword>
<protein>
    <recommendedName>
        <fullName evidence="2">UDENN domain-containing protein</fullName>
    </recommendedName>
</protein>
<dbReference type="Proteomes" id="UP000036987">
    <property type="component" value="Unassembled WGS sequence"/>
</dbReference>
<evidence type="ECO:0000259" key="2">
    <source>
        <dbReference type="PROSITE" id="PS50211"/>
    </source>
</evidence>
<organism evidence="3 4">
    <name type="scientific">Zostera marina</name>
    <name type="common">Eelgrass</name>
    <dbReference type="NCBI Taxonomy" id="29655"/>
    <lineage>
        <taxon>Eukaryota</taxon>
        <taxon>Viridiplantae</taxon>
        <taxon>Streptophyta</taxon>
        <taxon>Embryophyta</taxon>
        <taxon>Tracheophyta</taxon>
        <taxon>Spermatophyta</taxon>
        <taxon>Magnoliopsida</taxon>
        <taxon>Liliopsida</taxon>
        <taxon>Zosteraceae</taxon>
        <taxon>Zostera</taxon>
    </lineage>
</organism>
<dbReference type="PANTHER" id="PTHR15288">
    <property type="entry name" value="DENN DOMAIN-CONTAINING PROTEIN 2"/>
    <property type="match status" value="1"/>
</dbReference>
<sequence length="794" mass="89357">MEGEEGIEGGEVEKGGATTVVKDKMEVTSCFSPVRRSGVGRHQRTGSFMRWKRQMQRAWKWGASGNGQEQGYKTTVNLEVMANQKRQWYQIHSRPMEFKQKEPASFFEHFFIVGLHSYGNSDPVEDVFVKRNTWESDVAKSEIMDLRKLQHQGRPPLLEPQILFKYPPGKKLEMRERDLPAFCFPGGVKTRMIQRTASMSDLNEVVFGQEHLEQDDQSFIFCLKDSNNTTLYGVCLHVQEIVQRAPGILGNLSPSAQVSGRLSKFLVSAPRCYCLLTRVPYFELHYEMLNSLIAQERLERITQFVNEMVLGENIPHCIKEHEQIDVHFGSPTNGSLNNWIDSVVPNDNFNSQIGASAGLSSDGDFQSLSYRSSDADSPESITASDSSDFSHGKEIDRNVRKNVQYTDDFASEGSESCFDGYENGQISPISYTGSRLHRIESLESIYSSSVRSTPSDGEDDEVNMKYDRSPGDEKVMEWAKANNNESLQIVCGYHSLPLPKRGSETIFHPLGHLQPIKYCRPATTSLGLGRSYSSIDLSYPSEIDVFNARLAAAEEALALSIWTTATVCRALSLESILTLFSGTLLEKQVVVISTNLGVLSSIVLSLIPMIQPFEYQSLLLPVLPRKMHDFLEAPVPFIVGIQHKPTVLKIKTTKGANFVRVNVQKDEVKACSLPILPQYKELISELSPFHAVLSSESPTAKRHPTYKYNQVQAEAAKQFLSITRNYLESICSNLRSHTITNVQSNDDRVSLLLKESFIDSFPARDRPFIKLFVETQLFSVLSDSRLSSFENERV</sequence>
<dbReference type="AlphaFoldDB" id="A0A0K9P1E2"/>
<dbReference type="Pfam" id="PF03456">
    <property type="entry name" value="uDENN"/>
    <property type="match status" value="1"/>
</dbReference>
<dbReference type="PANTHER" id="PTHR15288:SF0">
    <property type="entry name" value="UDENN DOMAIN-CONTAINING PROTEIN"/>
    <property type="match status" value="1"/>
</dbReference>
<dbReference type="SMART" id="SM00799">
    <property type="entry name" value="DENN"/>
    <property type="match status" value="1"/>
</dbReference>
<dbReference type="InterPro" id="IPR043153">
    <property type="entry name" value="DENN_C"/>
</dbReference>
<dbReference type="EMBL" id="LFYR01001305">
    <property type="protein sequence ID" value="KMZ62876.1"/>
    <property type="molecule type" value="Genomic_DNA"/>
</dbReference>
<reference evidence="4" key="1">
    <citation type="journal article" date="2016" name="Nature">
        <title>The genome of the seagrass Zostera marina reveals angiosperm adaptation to the sea.</title>
        <authorList>
            <person name="Olsen J.L."/>
            <person name="Rouze P."/>
            <person name="Verhelst B."/>
            <person name="Lin Y.-C."/>
            <person name="Bayer T."/>
            <person name="Collen J."/>
            <person name="Dattolo E."/>
            <person name="De Paoli E."/>
            <person name="Dittami S."/>
            <person name="Maumus F."/>
            <person name="Michel G."/>
            <person name="Kersting A."/>
            <person name="Lauritano C."/>
            <person name="Lohaus R."/>
            <person name="Toepel M."/>
            <person name="Tonon T."/>
            <person name="Vanneste K."/>
            <person name="Amirebrahimi M."/>
            <person name="Brakel J."/>
            <person name="Bostroem C."/>
            <person name="Chovatia M."/>
            <person name="Grimwood J."/>
            <person name="Jenkins J.W."/>
            <person name="Jueterbock A."/>
            <person name="Mraz A."/>
            <person name="Stam W.T."/>
            <person name="Tice H."/>
            <person name="Bornberg-Bauer E."/>
            <person name="Green P.J."/>
            <person name="Pearson G.A."/>
            <person name="Procaccini G."/>
            <person name="Duarte C.M."/>
            <person name="Schmutz J."/>
            <person name="Reusch T.B.H."/>
            <person name="Van de Peer Y."/>
        </authorList>
    </citation>
    <scope>NUCLEOTIDE SEQUENCE [LARGE SCALE GENOMIC DNA]</scope>
    <source>
        <strain evidence="4">cv. Finnish</strain>
    </source>
</reference>
<dbReference type="Pfam" id="PF02141">
    <property type="entry name" value="DENN"/>
    <property type="match status" value="1"/>
</dbReference>
<feature type="domain" description="UDENN" evidence="2">
    <location>
        <begin position="142"/>
        <end position="792"/>
    </location>
</feature>
<evidence type="ECO:0000313" key="3">
    <source>
        <dbReference type="EMBL" id="KMZ62876.1"/>
    </source>
</evidence>
<accession>A0A0K9P1E2</accession>
<name>A0A0K9P1E2_ZOSMR</name>
<dbReference type="Gene3D" id="3.40.50.11500">
    <property type="match status" value="1"/>
</dbReference>
<dbReference type="InterPro" id="IPR001194">
    <property type="entry name" value="cDENN_dom"/>
</dbReference>
<dbReference type="InterPro" id="IPR051942">
    <property type="entry name" value="DENN_domain_containing_2"/>
</dbReference>
<dbReference type="OrthoDB" id="6019893at2759"/>
<dbReference type="Gene3D" id="3.30.450.200">
    <property type="match status" value="1"/>
</dbReference>
<evidence type="ECO:0000313" key="4">
    <source>
        <dbReference type="Proteomes" id="UP000036987"/>
    </source>
</evidence>
<feature type="region of interest" description="Disordered" evidence="1">
    <location>
        <begin position="369"/>
        <end position="395"/>
    </location>
</feature>
<dbReference type="OMA" id="QLSPKIW"/>
<proteinExistence type="predicted"/>